<evidence type="ECO:0000313" key="4">
    <source>
        <dbReference type="EMBL" id="RDH42681.1"/>
    </source>
</evidence>
<proteinExistence type="predicted"/>
<feature type="compositionally biased region" description="Low complexity" evidence="1">
    <location>
        <begin position="839"/>
        <end position="864"/>
    </location>
</feature>
<feature type="compositionally biased region" description="Polar residues" evidence="1">
    <location>
        <begin position="809"/>
        <end position="819"/>
    </location>
</feature>
<keyword evidence="5" id="KW-1185">Reference proteome</keyword>
<evidence type="ECO:0000259" key="3">
    <source>
        <dbReference type="Pfam" id="PF26628"/>
    </source>
</evidence>
<feature type="region of interest" description="Disordered" evidence="1">
    <location>
        <begin position="253"/>
        <end position="283"/>
    </location>
</feature>
<name>A0A4V1IN68_9GAMM</name>
<protein>
    <submittedName>
        <fullName evidence="4">DUF4347 domain-containing protein</fullName>
    </submittedName>
</protein>
<comment type="caution">
    <text evidence="4">The sequence shown here is derived from an EMBL/GenBank/DDBJ whole genome shotgun (WGS) entry which is preliminary data.</text>
</comment>
<dbReference type="EMBL" id="NDXW01000001">
    <property type="protein sequence ID" value="RDH42681.1"/>
    <property type="molecule type" value="Genomic_DNA"/>
</dbReference>
<accession>A0A4V1IN68</accession>
<dbReference type="InterPro" id="IPR058515">
    <property type="entry name" value="DUF8202"/>
</dbReference>
<organism evidence="4 5">
    <name type="scientific">Zooshikella ganghwensis</name>
    <dbReference type="NCBI Taxonomy" id="202772"/>
    <lineage>
        <taxon>Bacteria</taxon>
        <taxon>Pseudomonadati</taxon>
        <taxon>Pseudomonadota</taxon>
        <taxon>Gammaproteobacteria</taxon>
        <taxon>Oceanospirillales</taxon>
        <taxon>Zooshikellaceae</taxon>
        <taxon>Zooshikella</taxon>
    </lineage>
</organism>
<dbReference type="SUPFAM" id="SSF49899">
    <property type="entry name" value="Concanavalin A-like lectins/glucanases"/>
    <property type="match status" value="1"/>
</dbReference>
<feature type="region of interest" description="Disordered" evidence="1">
    <location>
        <begin position="809"/>
        <end position="864"/>
    </location>
</feature>
<feature type="domain" description="DUF4347" evidence="2">
    <location>
        <begin position="61"/>
        <end position="228"/>
    </location>
</feature>
<dbReference type="InterPro" id="IPR013320">
    <property type="entry name" value="ConA-like_dom_sf"/>
</dbReference>
<dbReference type="RefSeq" id="WP_094786146.1">
    <property type="nucleotide sequence ID" value="NZ_NDXW01000001.1"/>
</dbReference>
<dbReference type="AlphaFoldDB" id="A0A4V1IN68"/>
<dbReference type="Pfam" id="PF14252">
    <property type="entry name" value="DUF4347"/>
    <property type="match status" value="1"/>
</dbReference>
<feature type="domain" description="DUF8202" evidence="3">
    <location>
        <begin position="448"/>
        <end position="628"/>
    </location>
</feature>
<dbReference type="Proteomes" id="UP000257039">
    <property type="component" value="Unassembled WGS sequence"/>
</dbReference>
<dbReference type="InterPro" id="IPR025592">
    <property type="entry name" value="DUF4347"/>
</dbReference>
<reference evidence="4 5" key="1">
    <citation type="submission" date="2017-04" db="EMBL/GenBank/DDBJ databases">
        <title>Draft genome sequence of Zooshikella ganghwensis VG4 isolated from Red Sea sediments.</title>
        <authorList>
            <person name="Rehman Z."/>
            <person name="Alam I."/>
            <person name="Kamau A."/>
            <person name="Bajic V."/>
            <person name="Leiknes T."/>
        </authorList>
    </citation>
    <scope>NUCLEOTIDE SEQUENCE [LARGE SCALE GENOMIC DNA]</scope>
    <source>
        <strain evidence="4 5">VG4</strain>
    </source>
</reference>
<evidence type="ECO:0000313" key="5">
    <source>
        <dbReference type="Proteomes" id="UP000257039"/>
    </source>
</evidence>
<dbReference type="Pfam" id="PF26628">
    <property type="entry name" value="DUF8202"/>
    <property type="match status" value="1"/>
</dbReference>
<gene>
    <name evidence="4" type="ORF">B9G39_04035</name>
</gene>
<sequence>MFKKNTLTVPVMGIELLENRILFDAALSATVDAVEVQHDQANFDHAILSNELQITEAPNTIVIIDSRVENSALIEAEFPDAQVFTLSGHYSGVEQIHTILQQFQTSATKPQEIILFSHGKPGELLIGSTSLTIDTIIQNYSELLKDIRNLTADNAVLAIYGCDVASTAEGQVALNTLANLTGLDIAASTDLTGATALTGDWELEYTTNSKFVAPVLSAQFQLEYPTTLAAPGNVASANLTLWLKANAGVTESGGTVTNWTDQSAAGGNNSVSQGDNTKQPQRQLSTVNFNPSLRFDGTNDELTRINFQGTEIISNNNNTMFAVVNVFSPGVVAQWEHNDGFARTDRINIEYTAPNNPRFDFSDDVGGKISGPAVSSTYHIVSGVANIPNNSLYVDGLRSGTTGVAPAADNSLFGNLSIGSYPDALGSVNAGMNLSEVIIYNTTLSLADKQKVESYLAVKYGITLDPTDNEGGIIEGNYVSSNGTLVWSSATNSAYHNNVAGISSDSGSDLSQLKSKSINSSSILTISNPSSVDDGDYLIWGSNGNYSGEIRTDMPTNSGYTHRLATEWFHTQNADFGSITMEFDVSSLGAKTSSDFALLVDFDDGDFSNAIVAATVDGVTNTYDGSTVTFNNVGTLGSSGYYFTLATTQNATPTINNFTEVISVNPGDSTTFPLDRGTPATIVDPTSTDFNSGTLTATFVSGLVPGEDDVTVNNQGNGPGEIGVSGSTVSYGGTPIGTFSGGTNGVPLQFNFNSSANPTSVSALLQQITYVNQSPDDPTTGTRIINVVATDGDGGTSNVAVIRIDINGATPNIPTHPTTSGVDGESSGEESEVKPHITPHPTSSPISTTLSPGLAPPSLLSSSLPESLKPATTVSIDGKVVYHPLPHHNYDAERIQHMVFGLTNYDRGDIPNAMTTKVLGEPEATILDLIFVEVEKVHNSWAGYIDHSVQINGQAVTGYGGCVMDAPNHANFSIDAQRGVFNLNLSSGESAKVHLEVYLANGETIEQNVVVDGTTGSVSSMGSGSVNCKPSQATNDTFNNENSFSNQLSRLVATHYEH</sequence>
<evidence type="ECO:0000259" key="2">
    <source>
        <dbReference type="Pfam" id="PF14252"/>
    </source>
</evidence>
<evidence type="ECO:0000256" key="1">
    <source>
        <dbReference type="SAM" id="MobiDB-lite"/>
    </source>
</evidence>